<evidence type="ECO:0000256" key="4">
    <source>
        <dbReference type="ARBA" id="ARBA00023284"/>
    </source>
</evidence>
<evidence type="ECO:0000256" key="5">
    <source>
        <dbReference type="SAM" id="SignalP"/>
    </source>
</evidence>
<dbReference type="InterPro" id="IPR013766">
    <property type="entry name" value="Thioredoxin_domain"/>
</dbReference>
<dbReference type="GO" id="GO:0016209">
    <property type="term" value="F:antioxidant activity"/>
    <property type="evidence" value="ECO:0007669"/>
    <property type="project" value="InterPro"/>
</dbReference>
<dbReference type="PANTHER" id="PTHR42852">
    <property type="entry name" value="THIOL:DISULFIDE INTERCHANGE PROTEIN DSBE"/>
    <property type="match status" value="1"/>
</dbReference>
<evidence type="ECO:0000256" key="2">
    <source>
        <dbReference type="ARBA" id="ARBA00022748"/>
    </source>
</evidence>
<keyword evidence="8" id="KW-1185">Reference proteome</keyword>
<dbReference type="InterPro" id="IPR036249">
    <property type="entry name" value="Thioredoxin-like_sf"/>
</dbReference>
<proteinExistence type="predicted"/>
<evidence type="ECO:0000256" key="1">
    <source>
        <dbReference type="ARBA" id="ARBA00004196"/>
    </source>
</evidence>
<sequence>MRFLKLLVLYAGLAAGANPAVAGTDALFTLAEGDLAALQLHGEPRAVPQTAVTDASGKAVKLSDYRGKYVLLNFWALWCAPCVKEMPSLERLDAALGGAKFEVVAIATGRNSRPAVDKFFTEKGITHLPKLFDPKMALMKGIGGSSLPLTVLIGPDGLEVARFNGDAEWDSPTAQAMLRGWMSGS</sequence>
<dbReference type="PROSITE" id="PS00194">
    <property type="entry name" value="THIOREDOXIN_1"/>
    <property type="match status" value="1"/>
</dbReference>
<accession>A0A1M5AHT0</accession>
<feature type="signal peptide" evidence="5">
    <location>
        <begin position="1"/>
        <end position="22"/>
    </location>
</feature>
<dbReference type="InterPro" id="IPR017937">
    <property type="entry name" value="Thioredoxin_CS"/>
</dbReference>
<dbReference type="GO" id="GO:0016853">
    <property type="term" value="F:isomerase activity"/>
    <property type="evidence" value="ECO:0007669"/>
    <property type="project" value="UniProtKB-KW"/>
</dbReference>
<dbReference type="Pfam" id="PF00578">
    <property type="entry name" value="AhpC-TSA"/>
    <property type="match status" value="1"/>
</dbReference>
<gene>
    <name evidence="7" type="ORF">SAMN05444273_10544</name>
</gene>
<keyword evidence="7" id="KW-0413">Isomerase</keyword>
<dbReference type="InterPro" id="IPR000866">
    <property type="entry name" value="AhpC/TSA"/>
</dbReference>
<organism evidence="7 8">
    <name type="scientific">Litoreibacter ascidiaceicola</name>
    <dbReference type="NCBI Taxonomy" id="1486859"/>
    <lineage>
        <taxon>Bacteria</taxon>
        <taxon>Pseudomonadati</taxon>
        <taxon>Pseudomonadota</taxon>
        <taxon>Alphaproteobacteria</taxon>
        <taxon>Rhodobacterales</taxon>
        <taxon>Roseobacteraceae</taxon>
        <taxon>Litoreibacter</taxon>
    </lineage>
</organism>
<comment type="subcellular location">
    <subcellularLocation>
        <location evidence="1">Cell envelope</location>
    </subcellularLocation>
</comment>
<feature type="domain" description="Thioredoxin" evidence="6">
    <location>
        <begin position="41"/>
        <end position="185"/>
    </location>
</feature>
<evidence type="ECO:0000313" key="8">
    <source>
        <dbReference type="Proteomes" id="UP000184144"/>
    </source>
</evidence>
<dbReference type="Gene3D" id="3.40.30.10">
    <property type="entry name" value="Glutaredoxin"/>
    <property type="match status" value="1"/>
</dbReference>
<keyword evidence="4" id="KW-0676">Redox-active center</keyword>
<keyword evidence="2" id="KW-0201">Cytochrome c-type biogenesis</keyword>
<protein>
    <submittedName>
        <fullName evidence="7">Thiol-disulfide isomerase or thioredoxin</fullName>
    </submittedName>
</protein>
<dbReference type="GO" id="GO:0017004">
    <property type="term" value="P:cytochrome complex assembly"/>
    <property type="evidence" value="ECO:0007669"/>
    <property type="project" value="UniProtKB-KW"/>
</dbReference>
<dbReference type="Proteomes" id="UP000184144">
    <property type="component" value="Unassembled WGS sequence"/>
</dbReference>
<dbReference type="RefSeq" id="WP_073143792.1">
    <property type="nucleotide sequence ID" value="NZ_FQUV01000005.1"/>
</dbReference>
<keyword evidence="5" id="KW-0732">Signal</keyword>
<dbReference type="OrthoDB" id="9799347at2"/>
<dbReference type="SUPFAM" id="SSF52833">
    <property type="entry name" value="Thioredoxin-like"/>
    <property type="match status" value="1"/>
</dbReference>
<dbReference type="PANTHER" id="PTHR42852:SF6">
    <property type="entry name" value="THIOL:DISULFIDE INTERCHANGE PROTEIN DSBE"/>
    <property type="match status" value="1"/>
</dbReference>
<dbReference type="CDD" id="cd02966">
    <property type="entry name" value="TlpA_like_family"/>
    <property type="match status" value="1"/>
</dbReference>
<dbReference type="EMBL" id="FQUV01000005">
    <property type="protein sequence ID" value="SHF29849.1"/>
    <property type="molecule type" value="Genomic_DNA"/>
</dbReference>
<dbReference type="InterPro" id="IPR050553">
    <property type="entry name" value="Thioredoxin_ResA/DsbE_sf"/>
</dbReference>
<evidence type="ECO:0000259" key="6">
    <source>
        <dbReference type="PROSITE" id="PS51352"/>
    </source>
</evidence>
<name>A0A1M5AHT0_9RHOB</name>
<feature type="chain" id="PRO_5012499795" evidence="5">
    <location>
        <begin position="23"/>
        <end position="185"/>
    </location>
</feature>
<dbReference type="GO" id="GO:0015036">
    <property type="term" value="F:disulfide oxidoreductase activity"/>
    <property type="evidence" value="ECO:0007669"/>
    <property type="project" value="UniProtKB-ARBA"/>
</dbReference>
<dbReference type="PROSITE" id="PS51352">
    <property type="entry name" value="THIOREDOXIN_2"/>
    <property type="match status" value="1"/>
</dbReference>
<dbReference type="STRING" id="1486859.SAMN05444273_10544"/>
<evidence type="ECO:0000256" key="3">
    <source>
        <dbReference type="ARBA" id="ARBA00023157"/>
    </source>
</evidence>
<dbReference type="AlphaFoldDB" id="A0A1M5AHT0"/>
<evidence type="ECO:0000313" key="7">
    <source>
        <dbReference type="EMBL" id="SHF29849.1"/>
    </source>
</evidence>
<dbReference type="GO" id="GO:0030313">
    <property type="term" value="C:cell envelope"/>
    <property type="evidence" value="ECO:0007669"/>
    <property type="project" value="UniProtKB-SubCell"/>
</dbReference>
<keyword evidence="3" id="KW-1015">Disulfide bond</keyword>
<reference evidence="8" key="1">
    <citation type="submission" date="2016-11" db="EMBL/GenBank/DDBJ databases">
        <authorList>
            <person name="Varghese N."/>
            <person name="Submissions S."/>
        </authorList>
    </citation>
    <scope>NUCLEOTIDE SEQUENCE [LARGE SCALE GENOMIC DNA]</scope>
    <source>
        <strain evidence="8">DSM 100566</strain>
    </source>
</reference>